<dbReference type="SUPFAM" id="SSF102645">
    <property type="entry name" value="CoaB-like"/>
    <property type="match status" value="1"/>
</dbReference>
<dbReference type="AlphaFoldDB" id="T1YUR6"/>
<dbReference type="Gene3D" id="3.40.50.10300">
    <property type="entry name" value="CoaB-like"/>
    <property type="match status" value="1"/>
</dbReference>
<sequence length="331" mass="36047">MTTAVDIEAFFSANLLPNAVSRMDATLADALAFLRGLPSDIPGIALVTSGGTTVPLELNAVRFLTNFSSGGRGAYFVETFVDREWPCVLLRHKSAVRPFRRVLDDMTTEELFALMDSPATGKGTAEVPADVRAVHALYEKSKRILLEVEFDTVVEYLYLLRGLARALCDPATAPAALLTKPLLFFAAAAVSDYFAPLARMSREKISGGDGLTLRLENVPKLLGTIQNDWLCRPTQLAGGAAGAVKPPFMVSFKLETSEEAMRAKAIKNLHGYGSDSVVANMLQTYKERVWVYVQGADDGFPTEVVKEKDRTIESALCDFFIPLAEKKSAKA</sequence>
<keyword evidence="1" id="KW-0436">Ligase</keyword>
<protein>
    <submittedName>
        <fullName evidence="1">Phosphopantothenate---cysteine ligase</fullName>
        <ecNumber evidence="1">6.3.2.5</ecNumber>
    </submittedName>
</protein>
<dbReference type="GO" id="GO:0015937">
    <property type="term" value="P:coenzyme A biosynthetic process"/>
    <property type="evidence" value="ECO:0007669"/>
    <property type="project" value="UniProtKB-ARBA"/>
</dbReference>
<dbReference type="InterPro" id="IPR035929">
    <property type="entry name" value="CoaB-like_sf"/>
</dbReference>
<name>T1YUR6_HERMU</name>
<accession>T1YUR6</accession>
<dbReference type="EMBL" id="KF160226">
    <property type="protein sequence ID" value="AGU68189.1"/>
    <property type="molecule type" value="Genomic_DNA"/>
</dbReference>
<dbReference type="EC" id="6.3.2.5" evidence="1"/>
<evidence type="ECO:0000313" key="1">
    <source>
        <dbReference type="EMBL" id="AGU68189.1"/>
    </source>
</evidence>
<dbReference type="GO" id="GO:0004632">
    <property type="term" value="F:phosphopantothenate--cysteine ligase activity"/>
    <property type="evidence" value="ECO:0007669"/>
    <property type="project" value="UniProtKB-EC"/>
</dbReference>
<proteinExistence type="predicted"/>
<organism evidence="1">
    <name type="scientific">Herpetomonas muscarum</name>
    <dbReference type="NCBI Taxonomy" id="5718"/>
    <lineage>
        <taxon>Eukaryota</taxon>
        <taxon>Discoba</taxon>
        <taxon>Euglenozoa</taxon>
        <taxon>Kinetoplastea</taxon>
        <taxon>Metakinetoplastina</taxon>
        <taxon>Trypanosomatida</taxon>
        <taxon>Trypanosomatidae</taxon>
        <taxon>Herpetomonas</taxon>
    </lineage>
</organism>
<reference evidence="1" key="1">
    <citation type="journal article" date="2013" name="PLoS ONE">
        <title>Biosynthesis of vitamins and cofactors in bacterium-harbouring trypanosomatids depends on the symbiotic association as revealed by genomic analyses.</title>
        <authorList>
            <person name="Klein C.C."/>
            <person name="Alves J.M."/>
            <person name="Serrano M.G."/>
            <person name="Buck G.A."/>
            <person name="Vasconcelos A.T."/>
            <person name="Sagot M.F."/>
            <person name="Teixeira M.M."/>
            <person name="Camargo E.P."/>
            <person name="Motta M.C."/>
        </authorList>
    </citation>
    <scope>NUCLEOTIDE SEQUENCE</scope>
    <source>
        <strain evidence="1">TCC001E</strain>
    </source>
</reference>